<sequence>MTTTVPPAYAVQSLLEKMASSDCDFRFMALNDLLGMLAQNTNFSQADLGSMSKLTDAVVRALDDANGEVQNLAVKCLGPLVLRIKENQIGPLIDRLAVLSMTSPDPSIPSTALRTIITNLPRPHTSHHTTSAFNAALQRGQTASTATPARPEASQQAIQAAVVAVQKTLIPKLLALLRPDEDVRKHMGAILDSIALLIETVRCFGTIMTGAEVERLQVAVMNLVQNERISGVIKKRAVIGLSLLCIYAPDELLSSLINHIIESFHAESKNTKPSRLRLLISVTDSLARGIPDRFGPHLKTICPFVLSVVDGKDLEDRELGDEPDLEMDEVRETALVALDSFQSCCTKEMKPFLNDLINASTLFLKYDPNYADPGDDEEMGGTGDEGDGGSDEGAFEDDGAFSDEDDMSWKVRRCAAKLLSTVLSTRAGDLIRGSKERGGVAYRRLAPLLVERFHEREENVRLEILATFTVLVRKTGEVADGSATKATDTQGVRASLRQLVPRLSKSLGKLLNNKSVTLPTKQASVVLLNAVVSSVRIEVLRLFSKIFENHSLETVNAYLKAAVSAICAAVNENAYKVSFEALGTVASVIKLLTTPGAPVHAKFLGQLYEAIIKKVDNADTAFEVREKAVITLSFLLNRTSGKPGALPPGARRHALDGFLDRLKNETTRFSSAHAIDIVAKTAVREDQISRAWTQAVVAELGGQLRKSNRALKAASLDALKSIASNDILREHLDAVSKWELVAMLTPMLVVGDMQLLGLSIAMLRLMILSEGGHPGISVTSGVISGICSLVKSPLGSGVVLENLLALIATIGESDAKGKRALMNAFLKNVGVTGDTNVVAKAIAQLLVSGGGDRGGFIVGVKDFVTEVESVRDDDRKCLALMVLGEIGLRMRKAFTVPPETFLSQLNGNTDNVPIAAAAALGLAGAGNVDKFVPVIMRRLQGGNDSYLLVHSLKEIITHSSADALQPYTSHMWDTLLSTAVTNDDSKAVAAECVGRLIILDPYTFLPELQKHLKSQESVVRGLAMSALRFTFMDTDTTYDECLRVVVVAFLETMLQDWELDNRRLALTALTSAATNKSHLLAGAGLEKLLLPHVYAESIIKPELVREIQMGPFRHRVDDGLEVRKSAYETLYSLLETSFSSIDLDTYFQRVIAGIGDEHDIRALANLMLAKLAVLAKDETAKRLDAIADVMKKVLGEKPKENAVKQELEKHSEGVRGVVVTAVVVQREIGGAARLRAYRWRAFWDWLQQGFRDLVLEAGGADA</sequence>
<reference evidence="6 7" key="1">
    <citation type="submission" date="2019-09" db="EMBL/GenBank/DDBJ databases">
        <title>Draft genome of the ectomycorrhizal ascomycete Sphaerosporella brunnea.</title>
        <authorList>
            <consortium name="DOE Joint Genome Institute"/>
            <person name="Benucci G.M."/>
            <person name="Marozzi G."/>
            <person name="Antonielli L."/>
            <person name="Sanchez S."/>
            <person name="Marco P."/>
            <person name="Wang X."/>
            <person name="Falini L.B."/>
            <person name="Barry K."/>
            <person name="Haridas S."/>
            <person name="Lipzen A."/>
            <person name="Labutti K."/>
            <person name="Grigoriev I.V."/>
            <person name="Murat C."/>
            <person name="Martin F."/>
            <person name="Albertini E."/>
            <person name="Donnini D."/>
            <person name="Bonito G."/>
        </authorList>
    </citation>
    <scope>NUCLEOTIDE SEQUENCE [LARGE SCALE GENOMIC DNA]</scope>
    <source>
        <strain evidence="6 7">Sb_GMNB300</strain>
    </source>
</reference>
<dbReference type="SUPFAM" id="SSF48371">
    <property type="entry name" value="ARM repeat"/>
    <property type="match status" value="1"/>
</dbReference>
<gene>
    <name evidence="6" type="ORF">FN846DRAFT_770728</name>
</gene>
<comment type="similarity">
    <text evidence="1">Belongs to the CAND family.</text>
</comment>
<dbReference type="OrthoDB" id="6260732at2759"/>
<proteinExistence type="inferred from homology"/>
<keyword evidence="7" id="KW-1185">Reference proteome</keyword>
<feature type="region of interest" description="Disordered" evidence="4">
    <location>
        <begin position="371"/>
        <end position="402"/>
    </location>
</feature>
<dbReference type="InterPro" id="IPR013932">
    <property type="entry name" value="TATA-bd_TIP120"/>
</dbReference>
<feature type="compositionally biased region" description="Acidic residues" evidence="4">
    <location>
        <begin position="373"/>
        <end position="402"/>
    </location>
</feature>
<feature type="domain" description="TATA-binding protein interacting (TIP20)" evidence="5">
    <location>
        <begin position="1088"/>
        <end position="1246"/>
    </location>
</feature>
<name>A0A5J5FC59_9PEZI</name>
<evidence type="ECO:0000256" key="1">
    <source>
        <dbReference type="ARBA" id="ARBA00007657"/>
    </source>
</evidence>
<dbReference type="Pfam" id="PF25782">
    <property type="entry name" value="TPR_CAND1"/>
    <property type="match status" value="1"/>
</dbReference>
<accession>A0A5J5FC59</accession>
<dbReference type="InterPro" id="IPR016024">
    <property type="entry name" value="ARM-type_fold"/>
</dbReference>
<evidence type="ECO:0000259" key="5">
    <source>
        <dbReference type="Pfam" id="PF08623"/>
    </source>
</evidence>
<comment type="caution">
    <text evidence="6">The sequence shown here is derived from an EMBL/GenBank/DDBJ whole genome shotgun (WGS) entry which is preliminary data.</text>
</comment>
<protein>
    <submittedName>
        <fullName evidence="6">Armadillo-type protein</fullName>
    </submittedName>
</protein>
<evidence type="ECO:0000313" key="7">
    <source>
        <dbReference type="Proteomes" id="UP000326924"/>
    </source>
</evidence>
<dbReference type="PANTHER" id="PTHR12696">
    <property type="entry name" value="TIP120"/>
    <property type="match status" value="1"/>
</dbReference>
<evidence type="ECO:0000256" key="3">
    <source>
        <dbReference type="ARBA" id="ARBA00022786"/>
    </source>
</evidence>
<evidence type="ECO:0000313" key="6">
    <source>
        <dbReference type="EMBL" id="KAA8914917.1"/>
    </source>
</evidence>
<keyword evidence="2" id="KW-0677">Repeat</keyword>
<dbReference type="InterPro" id="IPR011989">
    <property type="entry name" value="ARM-like"/>
</dbReference>
<organism evidence="6 7">
    <name type="scientific">Sphaerosporella brunnea</name>
    <dbReference type="NCBI Taxonomy" id="1250544"/>
    <lineage>
        <taxon>Eukaryota</taxon>
        <taxon>Fungi</taxon>
        <taxon>Dikarya</taxon>
        <taxon>Ascomycota</taxon>
        <taxon>Pezizomycotina</taxon>
        <taxon>Pezizomycetes</taxon>
        <taxon>Pezizales</taxon>
        <taxon>Pyronemataceae</taxon>
        <taxon>Sphaerosporella</taxon>
    </lineage>
</organism>
<evidence type="ECO:0000256" key="4">
    <source>
        <dbReference type="SAM" id="MobiDB-lite"/>
    </source>
</evidence>
<dbReference type="Proteomes" id="UP000326924">
    <property type="component" value="Unassembled WGS sequence"/>
</dbReference>
<dbReference type="InterPro" id="IPR039852">
    <property type="entry name" value="CAND1/CAND2"/>
</dbReference>
<dbReference type="Gene3D" id="1.25.10.10">
    <property type="entry name" value="Leucine-rich Repeat Variant"/>
    <property type="match status" value="2"/>
</dbReference>
<dbReference type="EMBL" id="VXIS01000002">
    <property type="protein sequence ID" value="KAA8914917.1"/>
    <property type="molecule type" value="Genomic_DNA"/>
</dbReference>
<dbReference type="Pfam" id="PF08623">
    <property type="entry name" value="TIP120"/>
    <property type="match status" value="1"/>
</dbReference>
<dbReference type="GO" id="GO:0010265">
    <property type="term" value="P:SCF complex assembly"/>
    <property type="evidence" value="ECO:0007669"/>
    <property type="project" value="InterPro"/>
</dbReference>
<dbReference type="AlphaFoldDB" id="A0A5J5FC59"/>
<keyword evidence="3" id="KW-0833">Ubl conjugation pathway</keyword>
<evidence type="ECO:0000256" key="2">
    <source>
        <dbReference type="ARBA" id="ARBA00022737"/>
    </source>
</evidence>
<dbReference type="InParanoid" id="A0A5J5FC59"/>